<evidence type="ECO:0000256" key="1">
    <source>
        <dbReference type="ARBA" id="ARBA00004141"/>
    </source>
</evidence>
<keyword evidence="5 7" id="KW-0040">ANK repeat</keyword>
<sequence>MFNLSDNENIEKNENIQSDIFSIIIKKDTQTLIQILEKGQNPNEQDKDGFTPLHYCAFLDDLDGASLLISKGAIVDFESGFLKQTPLHIAAFKGSSRVLQFLIKNEADPFKHDAQGYSAIHLAAQENHPLACHCLVSNGVSVDELDVESRTPSHWAAIKGNTRVLRYFVSNGANINLQDSDGCTPLHWGALLDHREIIGYLIQKLADLSIRDNYNSTPYDCALESGNEENADIKTIWCYSNENFLYVRPFHVLACDEHLFRVPAFPVESVSVSFSDPQFHRQFENISKLFSLILSISSFCLFYFYHISITRDPGILQTPSLEPEELVTKNSIYSKYDSVFLEDKFCETCRIFRPLRSKHDSTTNRCIARFDHFCPWTINGVGHNNHTYFYYFLVSVVVSCGIFTFIVLDTLVQNNKTESFSFSNLFLFFYNCYLNDSWLLAIWILNNLILGWVIALWLQHSWFIIQNITTNEMLNRRRYSHFLKNSRFHNPFSLGSAYRNSLQFFKINYLVDWYNVFWFDNLRFGDHQHLQVLNQKII</sequence>
<feature type="repeat" description="ANK" evidence="7">
    <location>
        <begin position="115"/>
        <end position="147"/>
    </location>
</feature>
<feature type="repeat" description="ANK" evidence="7">
    <location>
        <begin position="181"/>
        <end position="213"/>
    </location>
</feature>
<dbReference type="OrthoDB" id="6781668at2759"/>
<dbReference type="Pfam" id="PF12796">
    <property type="entry name" value="Ank_2"/>
    <property type="match status" value="1"/>
</dbReference>
<dbReference type="AlphaFoldDB" id="A0A9Q0LHN5"/>
<dbReference type="PANTHER" id="PTHR24201:SF15">
    <property type="entry name" value="ANKYRIN REPEAT DOMAIN-CONTAINING PROTEIN 66"/>
    <property type="match status" value="1"/>
</dbReference>
<keyword evidence="8" id="KW-0808">Transferase</keyword>
<dbReference type="EMBL" id="JAPDFW010000078">
    <property type="protein sequence ID" value="KAJ5073012.1"/>
    <property type="molecule type" value="Genomic_DNA"/>
</dbReference>
<dbReference type="GO" id="GO:0019706">
    <property type="term" value="F:protein-cysteine S-palmitoyltransferase activity"/>
    <property type="evidence" value="ECO:0007669"/>
    <property type="project" value="UniProtKB-EC"/>
</dbReference>
<evidence type="ECO:0000313" key="10">
    <source>
        <dbReference type="EMBL" id="KAJ5073012.1"/>
    </source>
</evidence>
<name>A0A9Q0LHN5_ANAIG</name>
<evidence type="ECO:0000256" key="6">
    <source>
        <dbReference type="ARBA" id="ARBA00023136"/>
    </source>
</evidence>
<keyword evidence="11" id="KW-1185">Reference proteome</keyword>
<dbReference type="Gene3D" id="1.25.40.20">
    <property type="entry name" value="Ankyrin repeat-containing domain"/>
    <property type="match status" value="2"/>
</dbReference>
<feature type="repeat" description="ANK" evidence="7">
    <location>
        <begin position="148"/>
        <end position="180"/>
    </location>
</feature>
<feature type="repeat" description="ANK" evidence="7">
    <location>
        <begin position="48"/>
        <end position="80"/>
    </location>
</feature>
<comment type="domain">
    <text evidence="8">The DHHC domain is required for palmitoyltransferase activity.</text>
</comment>
<dbReference type="EC" id="2.3.1.225" evidence="8"/>
<dbReference type="SUPFAM" id="SSF48403">
    <property type="entry name" value="Ankyrin repeat"/>
    <property type="match status" value="1"/>
</dbReference>
<evidence type="ECO:0000256" key="7">
    <source>
        <dbReference type="PROSITE-ProRule" id="PRU00023"/>
    </source>
</evidence>
<dbReference type="Pfam" id="PF13637">
    <property type="entry name" value="Ank_4"/>
    <property type="match status" value="1"/>
</dbReference>
<keyword evidence="3" id="KW-0677">Repeat</keyword>
<keyword evidence="8" id="KW-0012">Acyltransferase</keyword>
<reference evidence="10" key="1">
    <citation type="submission" date="2022-10" db="EMBL/GenBank/DDBJ databases">
        <title>Novel sulphate-reducing endosymbionts in the free-living metamonad Anaeramoeba.</title>
        <authorList>
            <person name="Jerlstrom-Hultqvist J."/>
            <person name="Cepicka I."/>
            <person name="Gallot-Lavallee L."/>
            <person name="Salas-Leiva D."/>
            <person name="Curtis B.A."/>
            <person name="Zahonova K."/>
            <person name="Pipaliya S."/>
            <person name="Dacks J."/>
            <person name="Roger A.J."/>
        </authorList>
    </citation>
    <scope>NUCLEOTIDE SEQUENCE</scope>
    <source>
        <strain evidence="10">BMAN</strain>
    </source>
</reference>
<dbReference type="OMA" id="CSCKNLL"/>
<feature type="transmembrane region" description="Helical" evidence="8">
    <location>
        <begin position="289"/>
        <end position="307"/>
    </location>
</feature>
<evidence type="ECO:0000313" key="11">
    <source>
        <dbReference type="Proteomes" id="UP001149090"/>
    </source>
</evidence>
<evidence type="ECO:0000256" key="8">
    <source>
        <dbReference type="RuleBase" id="RU079119"/>
    </source>
</evidence>
<dbReference type="InterPro" id="IPR001594">
    <property type="entry name" value="Palmitoyltrfase_DHHC"/>
</dbReference>
<dbReference type="PROSITE" id="PS50297">
    <property type="entry name" value="ANK_REP_REGION"/>
    <property type="match status" value="4"/>
</dbReference>
<evidence type="ECO:0000256" key="4">
    <source>
        <dbReference type="ARBA" id="ARBA00022989"/>
    </source>
</evidence>
<dbReference type="Pfam" id="PF01529">
    <property type="entry name" value="DHHC"/>
    <property type="match status" value="1"/>
</dbReference>
<protein>
    <recommendedName>
        <fullName evidence="8">Palmitoyltransferase</fullName>
        <ecNumber evidence="8">2.3.1.225</ecNumber>
    </recommendedName>
</protein>
<dbReference type="SMART" id="SM00248">
    <property type="entry name" value="ANK"/>
    <property type="match status" value="5"/>
</dbReference>
<comment type="catalytic activity">
    <reaction evidence="8">
        <text>L-cysteinyl-[protein] + hexadecanoyl-CoA = S-hexadecanoyl-L-cysteinyl-[protein] + CoA</text>
        <dbReference type="Rhea" id="RHEA:36683"/>
        <dbReference type="Rhea" id="RHEA-COMP:10131"/>
        <dbReference type="Rhea" id="RHEA-COMP:11032"/>
        <dbReference type="ChEBI" id="CHEBI:29950"/>
        <dbReference type="ChEBI" id="CHEBI:57287"/>
        <dbReference type="ChEBI" id="CHEBI:57379"/>
        <dbReference type="ChEBI" id="CHEBI:74151"/>
        <dbReference type="EC" id="2.3.1.225"/>
    </reaction>
</comment>
<gene>
    <name evidence="10" type="ORF">M0811_09226</name>
</gene>
<evidence type="ECO:0000256" key="2">
    <source>
        <dbReference type="ARBA" id="ARBA00022692"/>
    </source>
</evidence>
<feature type="transmembrane region" description="Helical" evidence="8">
    <location>
        <begin position="388"/>
        <end position="412"/>
    </location>
</feature>
<dbReference type="PANTHER" id="PTHR24201">
    <property type="entry name" value="ANK_REP_REGION DOMAIN-CONTAINING PROTEIN"/>
    <property type="match status" value="1"/>
</dbReference>
<dbReference type="PROSITE" id="PS50088">
    <property type="entry name" value="ANK_REPEAT"/>
    <property type="match status" value="5"/>
</dbReference>
<organism evidence="10 11">
    <name type="scientific">Anaeramoeba ignava</name>
    <name type="common">Anaerobic marine amoeba</name>
    <dbReference type="NCBI Taxonomy" id="1746090"/>
    <lineage>
        <taxon>Eukaryota</taxon>
        <taxon>Metamonada</taxon>
        <taxon>Anaeramoebidae</taxon>
        <taxon>Anaeramoeba</taxon>
    </lineage>
</organism>
<dbReference type="PROSITE" id="PS50216">
    <property type="entry name" value="DHHC"/>
    <property type="match status" value="1"/>
</dbReference>
<feature type="repeat" description="ANK" evidence="7">
    <location>
        <begin position="82"/>
        <end position="114"/>
    </location>
</feature>
<proteinExistence type="inferred from homology"/>
<comment type="similarity">
    <text evidence="8">Belongs to the DHHC palmitoyltransferase family.</text>
</comment>
<feature type="domain" description="Palmitoyltransferase DHHC" evidence="9">
    <location>
        <begin position="342"/>
        <end position="476"/>
    </location>
</feature>
<evidence type="ECO:0000256" key="5">
    <source>
        <dbReference type="ARBA" id="ARBA00023043"/>
    </source>
</evidence>
<keyword evidence="6 8" id="KW-0472">Membrane</keyword>
<evidence type="ECO:0000256" key="3">
    <source>
        <dbReference type="ARBA" id="ARBA00022737"/>
    </source>
</evidence>
<evidence type="ECO:0000259" key="9">
    <source>
        <dbReference type="Pfam" id="PF01529"/>
    </source>
</evidence>
<comment type="subcellular location">
    <subcellularLocation>
        <location evidence="1">Membrane</location>
        <topology evidence="1">Multi-pass membrane protein</topology>
    </subcellularLocation>
</comment>
<keyword evidence="4 8" id="KW-1133">Transmembrane helix</keyword>
<accession>A0A9Q0LHN5</accession>
<keyword evidence="2 8" id="KW-0812">Transmembrane</keyword>
<dbReference type="InterPro" id="IPR036770">
    <property type="entry name" value="Ankyrin_rpt-contain_sf"/>
</dbReference>
<dbReference type="InterPro" id="IPR050776">
    <property type="entry name" value="Ank_Repeat/CDKN_Inhibitor"/>
</dbReference>
<dbReference type="Pfam" id="PF00023">
    <property type="entry name" value="Ank"/>
    <property type="match status" value="1"/>
</dbReference>
<comment type="caution">
    <text evidence="10">The sequence shown here is derived from an EMBL/GenBank/DDBJ whole genome shotgun (WGS) entry which is preliminary data.</text>
</comment>
<dbReference type="Proteomes" id="UP001149090">
    <property type="component" value="Unassembled WGS sequence"/>
</dbReference>
<dbReference type="GO" id="GO:0016020">
    <property type="term" value="C:membrane"/>
    <property type="evidence" value="ECO:0007669"/>
    <property type="project" value="UniProtKB-SubCell"/>
</dbReference>
<dbReference type="InterPro" id="IPR002110">
    <property type="entry name" value="Ankyrin_rpt"/>
</dbReference>